<keyword evidence="2" id="KW-1185">Reference proteome</keyword>
<comment type="caution">
    <text evidence="1">The sequence shown here is derived from an EMBL/GenBank/DDBJ whole genome shotgun (WGS) entry which is preliminary data.</text>
</comment>
<reference evidence="1 2" key="1">
    <citation type="journal article" date="2015" name="Int. J. Syst. Evol. Microbiol.">
        <title>Mariniphaga sediminis sp. nov., isolated from coastal sediment.</title>
        <authorList>
            <person name="Wang F.Q."/>
            <person name="Shen Q.Y."/>
            <person name="Chen G.J."/>
            <person name="Du Z.J."/>
        </authorList>
    </citation>
    <scope>NUCLEOTIDE SEQUENCE [LARGE SCALE GENOMIC DNA]</scope>
    <source>
        <strain evidence="1 2">SY21</strain>
    </source>
</reference>
<protein>
    <recommendedName>
        <fullName evidence="3">Nucleotidyltransferase domain-containing protein</fullName>
    </recommendedName>
</protein>
<dbReference type="EMBL" id="QWET01000003">
    <property type="protein sequence ID" value="RIH66438.1"/>
    <property type="molecule type" value="Genomic_DNA"/>
</dbReference>
<accession>A0A399D5G5</accession>
<proteinExistence type="predicted"/>
<dbReference type="OrthoDB" id="645383at2"/>
<evidence type="ECO:0000313" key="1">
    <source>
        <dbReference type="EMBL" id="RIH66438.1"/>
    </source>
</evidence>
<sequence length="329" mass="38298">MVSALQKGKCNHQGIVLKAGEGGLTNKALAASFLRTLLYFDVFSYPLTCDEIFNYSSWQNLDKNEGIKTLENLLENQFINTHMGFYFLGEDSQKVSQRVAGNKLAVKRMKQARFFSGIIASFPFTRGVYISGSLSKGYMDNESDIDYFILTSPGRLWLCRTMLVMFKKVFLLNSHKNFCINYLVDTNNLEIKERNIYTATEVALLLPMHNYRLFSEFLNANSWVKDYYPRLSQGEGQPVKGFPFVKKVLEIILDNRLGDFLDNYFFRVTTKFWQNKHGKNEVSKPDSELFWNKHVSQYNPGHFRMNVLKRFRKKLDDFEAQYGFVVSEY</sequence>
<dbReference type="Proteomes" id="UP000266441">
    <property type="component" value="Unassembled WGS sequence"/>
</dbReference>
<organism evidence="1 2">
    <name type="scientific">Mariniphaga sediminis</name>
    <dbReference type="NCBI Taxonomy" id="1628158"/>
    <lineage>
        <taxon>Bacteria</taxon>
        <taxon>Pseudomonadati</taxon>
        <taxon>Bacteroidota</taxon>
        <taxon>Bacteroidia</taxon>
        <taxon>Marinilabiliales</taxon>
        <taxon>Prolixibacteraceae</taxon>
        <taxon>Mariniphaga</taxon>
    </lineage>
</organism>
<evidence type="ECO:0008006" key="3">
    <source>
        <dbReference type="Google" id="ProtNLM"/>
    </source>
</evidence>
<gene>
    <name evidence="1" type="ORF">D1164_05930</name>
</gene>
<dbReference type="RefSeq" id="WP_119349025.1">
    <property type="nucleotide sequence ID" value="NZ_QWET01000003.1"/>
</dbReference>
<name>A0A399D5G5_9BACT</name>
<dbReference type="AlphaFoldDB" id="A0A399D5G5"/>
<evidence type="ECO:0000313" key="2">
    <source>
        <dbReference type="Proteomes" id="UP000266441"/>
    </source>
</evidence>